<dbReference type="InterPro" id="IPR001610">
    <property type="entry name" value="PAC"/>
</dbReference>
<evidence type="ECO:0000259" key="13">
    <source>
        <dbReference type="PROSITE" id="PS50112"/>
    </source>
</evidence>
<evidence type="ECO:0000256" key="1">
    <source>
        <dbReference type="ARBA" id="ARBA00004651"/>
    </source>
</evidence>
<evidence type="ECO:0000256" key="4">
    <source>
        <dbReference type="ARBA" id="ARBA00022500"/>
    </source>
</evidence>
<evidence type="ECO:0000256" key="5">
    <source>
        <dbReference type="ARBA" id="ARBA00022692"/>
    </source>
</evidence>
<dbReference type="SMART" id="SM00283">
    <property type="entry name" value="MA"/>
    <property type="match status" value="1"/>
</dbReference>
<organism evidence="15 16">
    <name type="scientific">Methylobacter tundripaludum</name>
    <dbReference type="NCBI Taxonomy" id="173365"/>
    <lineage>
        <taxon>Bacteria</taxon>
        <taxon>Pseudomonadati</taxon>
        <taxon>Pseudomonadota</taxon>
        <taxon>Gammaproteobacteria</taxon>
        <taxon>Methylococcales</taxon>
        <taxon>Methylococcaceae</taxon>
        <taxon>Methylobacter</taxon>
    </lineage>
</organism>
<dbReference type="NCBIfam" id="TIGR00229">
    <property type="entry name" value="sensory_box"/>
    <property type="match status" value="1"/>
</dbReference>
<evidence type="ECO:0000313" key="16">
    <source>
        <dbReference type="Proteomes" id="UP000238071"/>
    </source>
</evidence>
<keyword evidence="2" id="KW-1003">Cell membrane</keyword>
<dbReference type="CDD" id="cd00130">
    <property type="entry name" value="PAS"/>
    <property type="match status" value="2"/>
</dbReference>
<dbReference type="InterPro" id="IPR000014">
    <property type="entry name" value="PAS"/>
</dbReference>
<dbReference type="Pfam" id="PF02203">
    <property type="entry name" value="TarH"/>
    <property type="match status" value="1"/>
</dbReference>
<feature type="domain" description="HAMP" evidence="14">
    <location>
        <begin position="370"/>
        <end position="422"/>
    </location>
</feature>
<dbReference type="InterPro" id="IPR004089">
    <property type="entry name" value="MCPsignal_dom"/>
</dbReference>
<dbReference type="Gene3D" id="3.30.450.20">
    <property type="entry name" value="PAS domain"/>
    <property type="match status" value="2"/>
</dbReference>
<dbReference type="AlphaFoldDB" id="A0A2S6GVM0"/>
<feature type="domain" description="PAS" evidence="13">
    <location>
        <begin position="430"/>
        <end position="472"/>
    </location>
</feature>
<dbReference type="InterPro" id="IPR003122">
    <property type="entry name" value="Tar_rcpt_lig-bd"/>
</dbReference>
<gene>
    <name evidence="15" type="ORF">B0F88_11045</name>
</gene>
<feature type="transmembrane region" description="Helical" evidence="11">
    <location>
        <begin position="350"/>
        <end position="369"/>
    </location>
</feature>
<keyword evidence="7 11" id="KW-0472">Membrane</keyword>
<dbReference type="GO" id="GO:0004888">
    <property type="term" value="F:transmembrane signaling receptor activity"/>
    <property type="evidence" value="ECO:0007669"/>
    <property type="project" value="TreeGrafter"/>
</dbReference>
<dbReference type="GO" id="GO:0006935">
    <property type="term" value="P:chemotaxis"/>
    <property type="evidence" value="ECO:0007669"/>
    <property type="project" value="UniProtKB-KW"/>
</dbReference>
<dbReference type="CDD" id="cd06225">
    <property type="entry name" value="HAMP"/>
    <property type="match status" value="1"/>
</dbReference>
<dbReference type="PROSITE" id="PS50111">
    <property type="entry name" value="CHEMOTAXIS_TRANSDUC_2"/>
    <property type="match status" value="1"/>
</dbReference>
<sequence length="936" mass="101860">MKINLPITNVERALTETDSIVTKTDLEGMITYANEDFIRICGFTREELIGVPHNIIRHPDMPVEVFADLWQSMKSGRPWTGVIKNRCKNGDFYWVQANVTPYYENDKLAGYMSVRSKPSPKQVAEAAEAYRKFREGKAGNTQIQHGKIVKKTLRGRFPSLENISIKARLLMVIAIMSILLCIVGALGLFGMSKDSEGLLNVHDHHMLPLNRISQIQKLMLINRLSISSSLFNPAPESIQKNTAEVERNIAVIAKILEAYLESPLNASEKNQANQFKNDESRFVTEGLQPAISALRSNNVALASKIIEDKVAPLYESVNEEAQNLLQLQIDDTKNEFEASLSRYYSTRDSAGILIASGILLALWLSFSLLRSIASPLNATIRHFGQIAQGNYNHPIEIGSMDEVGKVTAALKAMQIKLGFDVAEAKRIADEHLRIKIALDNVSTGVMIADNDRNIIYVNKAAAGMFGKAEASIRELLPDFSVDNLVGANIDVFHKNPSHQAQLLANAAGSLSPVNIALGERYWVVTASPVINPQGRRMGTVAEWLDRTAEVMVEKEVAVILVAAVMGDFTQRIVMQGKTGFYRELSESINQLMQTSESGLNEAVRVFNALSHGNLTEKIINYYSGTFGQLKDDANSTVDDLNDILGQVKEVAESIHIAAKEIAHGNTSLSHRTEVQATSLDQTATSMQKLTSAVQQNTENAKHASELAVSASSTAAKGVTVIGQVVKMMEGINESSRKVVEIISVIDSIAFQTNILALNAAVEAARAGEQGRGFAVVAGEVRSLSQRAASAAGEIKNLIGDSVEKVEDGSKLVSQAGKTMEDIVNSIRGVTAIMSEISAASVEQTAGIEQVNMAICQMDDVTQQNAALVEQATASAESLEEQTQQLTVTVAHFKMEGDADSYLAEPAENETEADHVPVGHIVKLDPQSADSGGWEEF</sequence>
<evidence type="ECO:0000259" key="12">
    <source>
        <dbReference type="PROSITE" id="PS50111"/>
    </source>
</evidence>
<comment type="similarity">
    <text evidence="9">Belongs to the methyl-accepting chemotaxis (MCP) protein family.</text>
</comment>
<dbReference type="SMART" id="SM00091">
    <property type="entry name" value="PAS"/>
    <property type="match status" value="2"/>
</dbReference>
<dbReference type="InterPro" id="IPR051310">
    <property type="entry name" value="MCP_chemotaxis"/>
</dbReference>
<dbReference type="Pfam" id="PF00672">
    <property type="entry name" value="HAMP"/>
    <property type="match status" value="1"/>
</dbReference>
<dbReference type="OrthoDB" id="9765776at2"/>
<dbReference type="SUPFAM" id="SSF158472">
    <property type="entry name" value="HAMP domain-like"/>
    <property type="match status" value="1"/>
</dbReference>
<feature type="domain" description="Methyl-accepting transducer" evidence="12">
    <location>
        <begin position="650"/>
        <end position="879"/>
    </location>
</feature>
<dbReference type="SMART" id="SM00086">
    <property type="entry name" value="PAC"/>
    <property type="match status" value="1"/>
</dbReference>
<keyword evidence="16" id="KW-1185">Reference proteome</keyword>
<accession>A0A2S6GVM0</accession>
<evidence type="ECO:0000256" key="11">
    <source>
        <dbReference type="SAM" id="Phobius"/>
    </source>
</evidence>
<keyword evidence="5 11" id="KW-0812">Transmembrane</keyword>
<evidence type="ECO:0000256" key="2">
    <source>
        <dbReference type="ARBA" id="ARBA00022475"/>
    </source>
</evidence>
<dbReference type="Proteomes" id="UP000238071">
    <property type="component" value="Unassembled WGS sequence"/>
</dbReference>
<evidence type="ECO:0000256" key="6">
    <source>
        <dbReference type="ARBA" id="ARBA00022989"/>
    </source>
</evidence>
<dbReference type="Gene3D" id="6.10.340.10">
    <property type="match status" value="1"/>
</dbReference>
<dbReference type="GO" id="GO:0007165">
    <property type="term" value="P:signal transduction"/>
    <property type="evidence" value="ECO:0007669"/>
    <property type="project" value="UniProtKB-KW"/>
</dbReference>
<evidence type="ECO:0000256" key="3">
    <source>
        <dbReference type="ARBA" id="ARBA00022481"/>
    </source>
</evidence>
<evidence type="ECO:0000259" key="14">
    <source>
        <dbReference type="PROSITE" id="PS50885"/>
    </source>
</evidence>
<dbReference type="EMBL" id="PTIY01000010">
    <property type="protein sequence ID" value="PPK69259.1"/>
    <property type="molecule type" value="Genomic_DNA"/>
</dbReference>
<keyword evidence="6 11" id="KW-1133">Transmembrane helix</keyword>
<dbReference type="Gene3D" id="1.10.287.950">
    <property type="entry name" value="Methyl-accepting chemotaxis protein"/>
    <property type="match status" value="1"/>
</dbReference>
<evidence type="ECO:0000313" key="15">
    <source>
        <dbReference type="EMBL" id="PPK69259.1"/>
    </source>
</evidence>
<dbReference type="PROSITE" id="PS50112">
    <property type="entry name" value="PAS"/>
    <property type="match status" value="2"/>
</dbReference>
<keyword evidence="3" id="KW-0488">Methylation</keyword>
<evidence type="ECO:0000256" key="10">
    <source>
        <dbReference type="PROSITE-ProRule" id="PRU00284"/>
    </source>
</evidence>
<evidence type="ECO:0000256" key="9">
    <source>
        <dbReference type="ARBA" id="ARBA00029447"/>
    </source>
</evidence>
<dbReference type="SMART" id="SM00304">
    <property type="entry name" value="HAMP"/>
    <property type="match status" value="2"/>
</dbReference>
<evidence type="ECO:0000256" key="8">
    <source>
        <dbReference type="ARBA" id="ARBA00023224"/>
    </source>
</evidence>
<dbReference type="PANTHER" id="PTHR43531:SF14">
    <property type="entry name" value="METHYL-ACCEPTING CHEMOTAXIS PROTEIN I-RELATED"/>
    <property type="match status" value="1"/>
</dbReference>
<dbReference type="Pfam" id="PF08447">
    <property type="entry name" value="PAS_3"/>
    <property type="match status" value="1"/>
</dbReference>
<dbReference type="Pfam" id="PF18947">
    <property type="entry name" value="HAMP_2"/>
    <property type="match status" value="1"/>
</dbReference>
<keyword evidence="4" id="KW-0145">Chemotaxis</keyword>
<evidence type="ECO:0000256" key="7">
    <source>
        <dbReference type="ARBA" id="ARBA00023136"/>
    </source>
</evidence>
<dbReference type="Pfam" id="PF00015">
    <property type="entry name" value="MCPsignal"/>
    <property type="match status" value="1"/>
</dbReference>
<dbReference type="InterPro" id="IPR035965">
    <property type="entry name" value="PAS-like_dom_sf"/>
</dbReference>
<dbReference type="InterPro" id="IPR013655">
    <property type="entry name" value="PAS_fold_3"/>
</dbReference>
<comment type="subcellular location">
    <subcellularLocation>
        <location evidence="1">Cell membrane</location>
        <topology evidence="1">Multi-pass membrane protein</topology>
    </subcellularLocation>
</comment>
<name>A0A2S6GVM0_9GAMM</name>
<protein>
    <submittedName>
        <fullName evidence="15">Methyl-accepting chemotaxis sensory transducer with TarH sensor /methyl-accepting chemotaxis sensory transducer with Pas/Pac sensor</fullName>
    </submittedName>
</protein>
<proteinExistence type="inferred from homology"/>
<keyword evidence="8 10" id="KW-0807">Transducer</keyword>
<reference evidence="15 16" key="1">
    <citation type="submission" date="2018-02" db="EMBL/GenBank/DDBJ databases">
        <title>Subsurface microbial communities from deep shales in Ohio and West Virginia, USA.</title>
        <authorList>
            <person name="Wrighton K."/>
        </authorList>
    </citation>
    <scope>NUCLEOTIDE SEQUENCE [LARGE SCALE GENOMIC DNA]</scope>
    <source>
        <strain evidence="15 16">OWC-G53F</strain>
    </source>
</reference>
<dbReference type="RefSeq" id="WP_104424305.1">
    <property type="nucleotide sequence ID" value="NZ_PTIY01000010.1"/>
</dbReference>
<dbReference type="Pfam" id="PF13188">
    <property type="entry name" value="PAS_8"/>
    <property type="match status" value="1"/>
</dbReference>
<comment type="caution">
    <text evidence="15">The sequence shown here is derived from an EMBL/GenBank/DDBJ whole genome shotgun (WGS) entry which is preliminary data.</text>
</comment>
<feature type="domain" description="PAS" evidence="13">
    <location>
        <begin position="6"/>
        <end position="50"/>
    </location>
</feature>
<dbReference type="PROSITE" id="PS50885">
    <property type="entry name" value="HAMP"/>
    <property type="match status" value="1"/>
</dbReference>
<dbReference type="InterPro" id="IPR003660">
    <property type="entry name" value="HAMP_dom"/>
</dbReference>
<dbReference type="SUPFAM" id="SSF58104">
    <property type="entry name" value="Methyl-accepting chemotaxis protein (MCP) signaling domain"/>
    <property type="match status" value="1"/>
</dbReference>
<dbReference type="FunFam" id="1.10.287.950:FF:000001">
    <property type="entry name" value="Methyl-accepting chemotaxis sensory transducer"/>
    <property type="match status" value="1"/>
</dbReference>
<dbReference type="SUPFAM" id="SSF55785">
    <property type="entry name" value="PYP-like sensor domain (PAS domain)"/>
    <property type="match status" value="2"/>
</dbReference>
<dbReference type="PANTHER" id="PTHR43531">
    <property type="entry name" value="PROTEIN ICFG"/>
    <property type="match status" value="1"/>
</dbReference>
<feature type="transmembrane region" description="Helical" evidence="11">
    <location>
        <begin position="169"/>
        <end position="189"/>
    </location>
</feature>
<dbReference type="CDD" id="cd11386">
    <property type="entry name" value="MCP_signal"/>
    <property type="match status" value="1"/>
</dbReference>
<dbReference type="GO" id="GO:0005886">
    <property type="term" value="C:plasma membrane"/>
    <property type="evidence" value="ECO:0007669"/>
    <property type="project" value="UniProtKB-SubCell"/>
</dbReference>